<keyword evidence="2" id="KW-1185">Reference proteome</keyword>
<accession>A0AAD1RJE0</accession>
<gene>
    <name evidence="1" type="ORF">PECUL_23A029138</name>
</gene>
<organism evidence="1 2">
    <name type="scientific">Pelobates cultripes</name>
    <name type="common">Western spadefoot toad</name>
    <dbReference type="NCBI Taxonomy" id="61616"/>
    <lineage>
        <taxon>Eukaryota</taxon>
        <taxon>Metazoa</taxon>
        <taxon>Chordata</taxon>
        <taxon>Craniata</taxon>
        <taxon>Vertebrata</taxon>
        <taxon>Euteleostomi</taxon>
        <taxon>Amphibia</taxon>
        <taxon>Batrachia</taxon>
        <taxon>Anura</taxon>
        <taxon>Pelobatoidea</taxon>
        <taxon>Pelobatidae</taxon>
        <taxon>Pelobates</taxon>
    </lineage>
</organism>
<sequence>MQAIKDLSGEIVTVEMHYKCTLDKKTYQDLLLKHGQLSTFLNHAIQHAFQHFQHMIYEHGNKCCRLLGNLLKQHRTQLYIPKIKDSMQQIQHFPDRISATFLQYYQGLYHIRRGEQ</sequence>
<dbReference type="AlphaFoldDB" id="A0AAD1RJE0"/>
<dbReference type="Proteomes" id="UP001295444">
    <property type="component" value="Chromosome 03"/>
</dbReference>
<evidence type="ECO:0000313" key="1">
    <source>
        <dbReference type="EMBL" id="CAH2272889.1"/>
    </source>
</evidence>
<evidence type="ECO:0000313" key="2">
    <source>
        <dbReference type="Proteomes" id="UP001295444"/>
    </source>
</evidence>
<dbReference type="EMBL" id="OW240914">
    <property type="protein sequence ID" value="CAH2272889.1"/>
    <property type="molecule type" value="Genomic_DNA"/>
</dbReference>
<protein>
    <submittedName>
        <fullName evidence="1">Uncharacterized protein</fullName>
    </submittedName>
</protein>
<proteinExistence type="predicted"/>
<reference evidence="1" key="1">
    <citation type="submission" date="2022-03" db="EMBL/GenBank/DDBJ databases">
        <authorList>
            <person name="Alioto T."/>
            <person name="Alioto T."/>
            <person name="Gomez Garrido J."/>
        </authorList>
    </citation>
    <scope>NUCLEOTIDE SEQUENCE</scope>
</reference>
<name>A0AAD1RJE0_PELCU</name>